<dbReference type="SUPFAM" id="SSF54523">
    <property type="entry name" value="Pili subunits"/>
    <property type="match status" value="1"/>
</dbReference>
<evidence type="ECO:0000256" key="6">
    <source>
        <dbReference type="ARBA" id="ARBA00023136"/>
    </source>
</evidence>
<reference evidence="9" key="1">
    <citation type="journal article" date="2018" name="Genome Biol.">
        <title>SKESA: strategic k-mer extension for scrupulous assemblies.</title>
        <authorList>
            <person name="Souvorov A."/>
            <person name="Agarwala R."/>
            <person name="Lipman D.J."/>
        </authorList>
    </citation>
    <scope>NUCLEOTIDE SEQUENCE</scope>
    <source>
        <strain evidence="9">MA.1090600297</strain>
    </source>
</reference>
<keyword evidence="4" id="KW-0812">Transmembrane</keyword>
<keyword evidence="3" id="KW-1134">Transmembrane beta strand</keyword>
<sequence length="109" mass="11824">TRNNLGDLDKKISSWQNMATRRMENMDKQIAENHKEMKQATAQAVALAGLFQPYNVGKFNITAAVGGYSDQQAIAIGSGYRFSSNIAAKAGVAFSGGDPSWNVGMNFEF</sequence>
<evidence type="ECO:0000256" key="4">
    <source>
        <dbReference type="ARBA" id="ARBA00022692"/>
    </source>
</evidence>
<dbReference type="InterPro" id="IPR045584">
    <property type="entry name" value="Pilin-like"/>
</dbReference>
<feature type="non-terminal residue" evidence="9">
    <location>
        <position position="1"/>
    </location>
</feature>
<evidence type="ECO:0000259" key="8">
    <source>
        <dbReference type="Pfam" id="PF03895"/>
    </source>
</evidence>
<proteinExistence type="predicted"/>
<keyword evidence="5" id="KW-0732">Signal</keyword>
<comment type="caution">
    <text evidence="9">The sequence shown here is derived from an EMBL/GenBank/DDBJ whole genome shotgun (WGS) entry which is preliminary data.</text>
</comment>
<dbReference type="EMBL" id="DAAYBQ010000019">
    <property type="protein sequence ID" value="HAG3504923.1"/>
    <property type="molecule type" value="Genomic_DNA"/>
</dbReference>
<organism evidence="9">
    <name type="scientific">Salmonella enterica</name>
    <name type="common">Salmonella choleraesuis</name>
    <dbReference type="NCBI Taxonomy" id="28901"/>
    <lineage>
        <taxon>Bacteria</taxon>
        <taxon>Pseudomonadati</taxon>
        <taxon>Pseudomonadota</taxon>
        <taxon>Gammaproteobacteria</taxon>
        <taxon>Enterobacterales</taxon>
        <taxon>Enterobacteriaceae</taxon>
        <taxon>Salmonella</taxon>
    </lineage>
</organism>
<comment type="subcellular location">
    <subcellularLocation>
        <location evidence="2">Cell outer membrane</location>
    </subcellularLocation>
    <subcellularLocation>
        <location evidence="1">Cell surface</location>
    </subcellularLocation>
</comment>
<accession>A0A762BWY1</accession>
<dbReference type="InterPro" id="IPR005594">
    <property type="entry name" value="YadA_C"/>
</dbReference>
<dbReference type="GO" id="GO:0009986">
    <property type="term" value="C:cell surface"/>
    <property type="evidence" value="ECO:0007669"/>
    <property type="project" value="UniProtKB-SubCell"/>
</dbReference>
<evidence type="ECO:0000256" key="2">
    <source>
        <dbReference type="ARBA" id="ARBA00004442"/>
    </source>
</evidence>
<dbReference type="Gene3D" id="3.30.1300.30">
    <property type="entry name" value="GSPII I/J protein-like"/>
    <property type="match status" value="1"/>
</dbReference>
<dbReference type="Pfam" id="PF03895">
    <property type="entry name" value="YadA_anchor"/>
    <property type="match status" value="1"/>
</dbReference>
<protein>
    <submittedName>
        <fullName evidence="9">Immunoglobulin-binding protein</fullName>
    </submittedName>
</protein>
<evidence type="ECO:0000256" key="7">
    <source>
        <dbReference type="ARBA" id="ARBA00023237"/>
    </source>
</evidence>
<evidence type="ECO:0000313" key="9">
    <source>
        <dbReference type="EMBL" id="HAG3504923.1"/>
    </source>
</evidence>
<evidence type="ECO:0000256" key="5">
    <source>
        <dbReference type="ARBA" id="ARBA00022729"/>
    </source>
</evidence>
<reference evidence="9" key="2">
    <citation type="submission" date="2020-02" db="EMBL/GenBank/DDBJ databases">
        <authorList>
            <consortium name="NCBI Pathogen Detection Project"/>
        </authorList>
    </citation>
    <scope>NUCLEOTIDE SEQUENCE</scope>
    <source>
        <strain evidence="9">MA.1090600297</strain>
    </source>
</reference>
<name>A0A762BWY1_SALER</name>
<dbReference type="AlphaFoldDB" id="A0A762BWY1"/>
<keyword evidence="7" id="KW-0998">Cell outer membrane</keyword>
<dbReference type="GO" id="GO:0009279">
    <property type="term" value="C:cell outer membrane"/>
    <property type="evidence" value="ECO:0007669"/>
    <property type="project" value="UniProtKB-SubCell"/>
</dbReference>
<evidence type="ECO:0000256" key="1">
    <source>
        <dbReference type="ARBA" id="ARBA00004241"/>
    </source>
</evidence>
<keyword evidence="6" id="KW-0472">Membrane</keyword>
<gene>
    <name evidence="9" type="ORF">G8Z56_003837</name>
</gene>
<evidence type="ECO:0000256" key="3">
    <source>
        <dbReference type="ARBA" id="ARBA00022452"/>
    </source>
</evidence>
<feature type="domain" description="Trimeric autotransporter adhesin YadA-like C-terminal membrane anchor" evidence="8">
    <location>
        <begin position="51"/>
        <end position="109"/>
    </location>
</feature>